<dbReference type="CDD" id="cd08946">
    <property type="entry name" value="SDR_e"/>
    <property type="match status" value="1"/>
</dbReference>
<dbReference type="RefSeq" id="WP_184536151.1">
    <property type="nucleotide sequence ID" value="NZ_JACHJW010000001.1"/>
</dbReference>
<keyword evidence="4" id="KW-1185">Reference proteome</keyword>
<evidence type="ECO:0000256" key="1">
    <source>
        <dbReference type="SAM" id="MobiDB-lite"/>
    </source>
</evidence>
<sequence length="364" mass="39126">MRVLVTGHHGYLGSVLTPMLQAAGHEVTGLDTDLYADCLLGPAPAEVPTLRLDLRDVLPEHCAGFDAVCHLAALCNDPIGNLDPELTYDVNHRATLRLAMAAKAARVSRFLFSSSCSLYGAGLDDRPLTEDAGFAPVTPYGDSKVRAEQGLTELADDDFSPVFLRNATAYGFSPRLRGDLVVNDLTAHALLTGEVRLLSDGSAWRPLVHAEDICAAFLALLDAPREVVHGRAYNVGLSTENYLIRDVAELVAEIVDGSTVTFAGGASADARNYRVDCDRIAAEVPGFQPRWTVRKGIEELVEAYQRHGLALADFTGDRHQRLRRIQALRSAGRIDAALRWRDSQGRPATTGGAEGTGRAEGAAA</sequence>
<dbReference type="InterPro" id="IPR001509">
    <property type="entry name" value="Epimerase_deHydtase"/>
</dbReference>
<dbReference type="Proteomes" id="UP000578819">
    <property type="component" value="Unassembled WGS sequence"/>
</dbReference>
<proteinExistence type="predicted"/>
<organism evidence="3 4">
    <name type="scientific">Micromonospora polyrhachis</name>
    <dbReference type="NCBI Taxonomy" id="1282883"/>
    <lineage>
        <taxon>Bacteria</taxon>
        <taxon>Bacillati</taxon>
        <taxon>Actinomycetota</taxon>
        <taxon>Actinomycetes</taxon>
        <taxon>Micromonosporales</taxon>
        <taxon>Micromonosporaceae</taxon>
        <taxon>Micromonospora</taxon>
    </lineage>
</organism>
<dbReference type="InterPro" id="IPR036291">
    <property type="entry name" value="NAD(P)-bd_dom_sf"/>
</dbReference>
<evidence type="ECO:0000313" key="4">
    <source>
        <dbReference type="Proteomes" id="UP000578819"/>
    </source>
</evidence>
<feature type="domain" description="NAD-dependent epimerase/dehydratase" evidence="2">
    <location>
        <begin position="3"/>
        <end position="236"/>
    </location>
</feature>
<comment type="caution">
    <text evidence="3">The sequence shown here is derived from an EMBL/GenBank/DDBJ whole genome shotgun (WGS) entry which is preliminary data.</text>
</comment>
<evidence type="ECO:0000259" key="2">
    <source>
        <dbReference type="Pfam" id="PF01370"/>
    </source>
</evidence>
<feature type="region of interest" description="Disordered" evidence="1">
    <location>
        <begin position="340"/>
        <end position="364"/>
    </location>
</feature>
<dbReference type="InterPro" id="IPR050177">
    <property type="entry name" value="Lipid_A_modif_metabolic_enz"/>
</dbReference>
<dbReference type="PANTHER" id="PTHR43245">
    <property type="entry name" value="BIFUNCTIONAL POLYMYXIN RESISTANCE PROTEIN ARNA"/>
    <property type="match status" value="1"/>
</dbReference>
<dbReference type="PANTHER" id="PTHR43245:SF23">
    <property type="entry name" value="NAD(P)-BINDING DOMAIN-CONTAINING PROTEIN"/>
    <property type="match status" value="1"/>
</dbReference>
<dbReference type="EMBL" id="JACHJW010000001">
    <property type="protein sequence ID" value="MBB4960368.1"/>
    <property type="molecule type" value="Genomic_DNA"/>
</dbReference>
<evidence type="ECO:0000313" key="3">
    <source>
        <dbReference type="EMBL" id="MBB4960368.1"/>
    </source>
</evidence>
<protein>
    <submittedName>
        <fullName evidence="3">Nucleoside-diphosphate-sugar epimerase</fullName>
    </submittedName>
</protein>
<accession>A0A7W7SSZ2</accession>
<dbReference type="AlphaFoldDB" id="A0A7W7SSZ2"/>
<dbReference type="Gene3D" id="3.40.50.720">
    <property type="entry name" value="NAD(P)-binding Rossmann-like Domain"/>
    <property type="match status" value="1"/>
</dbReference>
<gene>
    <name evidence="3" type="ORF">FHR38_004101</name>
</gene>
<dbReference type="Pfam" id="PF01370">
    <property type="entry name" value="Epimerase"/>
    <property type="match status" value="1"/>
</dbReference>
<name>A0A7W7SSZ2_9ACTN</name>
<dbReference type="SUPFAM" id="SSF51735">
    <property type="entry name" value="NAD(P)-binding Rossmann-fold domains"/>
    <property type="match status" value="1"/>
</dbReference>
<reference evidence="3 4" key="1">
    <citation type="submission" date="2020-08" db="EMBL/GenBank/DDBJ databases">
        <title>Sequencing the genomes of 1000 actinobacteria strains.</title>
        <authorList>
            <person name="Klenk H.-P."/>
        </authorList>
    </citation>
    <scope>NUCLEOTIDE SEQUENCE [LARGE SCALE GENOMIC DNA]</scope>
    <source>
        <strain evidence="3 4">DSM 45886</strain>
    </source>
</reference>